<sequence length="69" mass="7772">MGMRGKNKAVFLDRDGTINEEVEYLSDLKEFKLLPKVAPAIKLLTAFSFPDESLLPYPPQNIPLLLPLD</sequence>
<dbReference type="AlphaFoldDB" id="X1KDX9"/>
<dbReference type="InterPro" id="IPR036412">
    <property type="entry name" value="HAD-like_sf"/>
</dbReference>
<comment type="caution">
    <text evidence="1">The sequence shown here is derived from an EMBL/GenBank/DDBJ whole genome shotgun (WGS) entry which is preliminary data.</text>
</comment>
<dbReference type="EMBL" id="BARU01047937">
    <property type="protein sequence ID" value="GAH91835.1"/>
    <property type="molecule type" value="Genomic_DNA"/>
</dbReference>
<accession>X1KDX9</accession>
<proteinExistence type="predicted"/>
<dbReference type="SUPFAM" id="SSF56784">
    <property type="entry name" value="HAD-like"/>
    <property type="match status" value="1"/>
</dbReference>
<evidence type="ECO:0000313" key="1">
    <source>
        <dbReference type="EMBL" id="GAH91835.1"/>
    </source>
</evidence>
<dbReference type="InterPro" id="IPR023214">
    <property type="entry name" value="HAD_sf"/>
</dbReference>
<reference evidence="1" key="1">
    <citation type="journal article" date="2014" name="Front. Microbiol.">
        <title>High frequency of phylogenetically diverse reductive dehalogenase-homologous genes in deep subseafloor sedimentary metagenomes.</title>
        <authorList>
            <person name="Kawai M."/>
            <person name="Futagami T."/>
            <person name="Toyoda A."/>
            <person name="Takaki Y."/>
            <person name="Nishi S."/>
            <person name="Hori S."/>
            <person name="Arai W."/>
            <person name="Tsubouchi T."/>
            <person name="Morono Y."/>
            <person name="Uchiyama I."/>
            <person name="Ito T."/>
            <person name="Fujiyama A."/>
            <person name="Inagaki F."/>
            <person name="Takami H."/>
        </authorList>
    </citation>
    <scope>NUCLEOTIDE SEQUENCE</scope>
    <source>
        <strain evidence="1">Expedition CK06-06</strain>
    </source>
</reference>
<dbReference type="Gene3D" id="3.40.50.1000">
    <property type="entry name" value="HAD superfamily/HAD-like"/>
    <property type="match status" value="1"/>
</dbReference>
<protein>
    <submittedName>
        <fullName evidence="1">Uncharacterized protein</fullName>
    </submittedName>
</protein>
<gene>
    <name evidence="1" type="ORF">S03H2_71544</name>
</gene>
<name>X1KDX9_9ZZZZ</name>
<organism evidence="1">
    <name type="scientific">marine sediment metagenome</name>
    <dbReference type="NCBI Taxonomy" id="412755"/>
    <lineage>
        <taxon>unclassified sequences</taxon>
        <taxon>metagenomes</taxon>
        <taxon>ecological metagenomes</taxon>
    </lineage>
</organism>